<dbReference type="Gene3D" id="3.30.450.20">
    <property type="entry name" value="PAS domain"/>
    <property type="match status" value="3"/>
</dbReference>
<comment type="similarity">
    <text evidence="2">In the N-terminal section; belongs to the phytochrome family.</text>
</comment>
<dbReference type="SUPFAM" id="SSF55785">
    <property type="entry name" value="PYP-like sensor domain (PAS domain)"/>
    <property type="match status" value="3"/>
</dbReference>
<evidence type="ECO:0000256" key="1">
    <source>
        <dbReference type="ARBA" id="ARBA00000085"/>
    </source>
</evidence>
<feature type="domain" description="PAS" evidence="12">
    <location>
        <begin position="18"/>
        <end position="94"/>
    </location>
</feature>
<dbReference type="GO" id="GO:0000155">
    <property type="term" value="F:phosphorelay sensor kinase activity"/>
    <property type="evidence" value="ECO:0007669"/>
    <property type="project" value="InterPro"/>
</dbReference>
<dbReference type="SUPFAM" id="SSF55781">
    <property type="entry name" value="GAF domain-like"/>
    <property type="match status" value="2"/>
</dbReference>
<keyword evidence="5" id="KW-0808">Transferase</keyword>
<dbReference type="Pfam" id="PF08447">
    <property type="entry name" value="PAS_3"/>
    <property type="match status" value="1"/>
</dbReference>
<dbReference type="SUPFAM" id="SSF47384">
    <property type="entry name" value="Homodimeric domain of signal transducing histidine kinase"/>
    <property type="match status" value="1"/>
</dbReference>
<evidence type="ECO:0000259" key="11">
    <source>
        <dbReference type="PROSITE" id="PS50110"/>
    </source>
</evidence>
<dbReference type="SMART" id="SM00091">
    <property type="entry name" value="PAS"/>
    <property type="match status" value="3"/>
</dbReference>
<evidence type="ECO:0000256" key="7">
    <source>
        <dbReference type="ARBA" id="ARBA00023012"/>
    </source>
</evidence>
<dbReference type="Pfam" id="PF13188">
    <property type="entry name" value="PAS_8"/>
    <property type="match status" value="1"/>
</dbReference>
<evidence type="ECO:0000256" key="9">
    <source>
        <dbReference type="PROSITE-ProRule" id="PRU00169"/>
    </source>
</evidence>
<dbReference type="PANTHER" id="PTHR43547:SF2">
    <property type="entry name" value="HYBRID SIGNAL TRANSDUCTION HISTIDINE KINASE C"/>
    <property type="match status" value="1"/>
</dbReference>
<dbReference type="InterPro" id="IPR000700">
    <property type="entry name" value="PAS-assoc_C"/>
</dbReference>
<dbReference type="SMART" id="SM00086">
    <property type="entry name" value="PAC"/>
    <property type="match status" value="2"/>
</dbReference>
<dbReference type="InterPro" id="IPR003661">
    <property type="entry name" value="HisK_dim/P_dom"/>
</dbReference>
<gene>
    <name evidence="14" type="ORF">KME25_01430</name>
</gene>
<feature type="domain" description="PAS" evidence="12">
    <location>
        <begin position="279"/>
        <end position="334"/>
    </location>
</feature>
<feature type="modified residue" description="4-aspartylphosphate" evidence="9">
    <location>
        <position position="1064"/>
    </location>
</feature>
<dbReference type="InterPro" id="IPR013656">
    <property type="entry name" value="PAS_4"/>
</dbReference>
<evidence type="ECO:0000259" key="12">
    <source>
        <dbReference type="PROSITE" id="PS50112"/>
    </source>
</evidence>
<dbReference type="InterPro" id="IPR003018">
    <property type="entry name" value="GAF"/>
</dbReference>
<evidence type="ECO:0000256" key="4">
    <source>
        <dbReference type="ARBA" id="ARBA00022553"/>
    </source>
</evidence>
<dbReference type="PANTHER" id="PTHR43547">
    <property type="entry name" value="TWO-COMPONENT HISTIDINE KINASE"/>
    <property type="match status" value="1"/>
</dbReference>
<name>A0A951PGH4_9CYAN</name>
<dbReference type="Pfam" id="PF00512">
    <property type="entry name" value="HisKA"/>
    <property type="match status" value="1"/>
</dbReference>
<feature type="domain" description="Histidine kinase" evidence="10">
    <location>
        <begin position="775"/>
        <end position="993"/>
    </location>
</feature>
<proteinExistence type="inferred from homology"/>
<dbReference type="InterPro" id="IPR029016">
    <property type="entry name" value="GAF-like_dom_sf"/>
</dbReference>
<dbReference type="InterPro" id="IPR003594">
    <property type="entry name" value="HATPase_dom"/>
</dbReference>
<evidence type="ECO:0000259" key="13">
    <source>
        <dbReference type="PROSITE" id="PS50113"/>
    </source>
</evidence>
<dbReference type="FunFam" id="3.30.450.20:FF:000099">
    <property type="entry name" value="Sensory box sensor histidine kinase"/>
    <property type="match status" value="1"/>
</dbReference>
<dbReference type="FunFam" id="3.30.565.10:FF:000010">
    <property type="entry name" value="Sensor histidine kinase RcsC"/>
    <property type="match status" value="1"/>
</dbReference>
<dbReference type="PROSITE" id="PS50112">
    <property type="entry name" value="PAS"/>
    <property type="match status" value="2"/>
</dbReference>
<dbReference type="CDD" id="cd00130">
    <property type="entry name" value="PAS"/>
    <property type="match status" value="2"/>
</dbReference>
<comment type="caution">
    <text evidence="14">The sequence shown here is derived from an EMBL/GenBank/DDBJ whole genome shotgun (WGS) entry which is preliminary data.</text>
</comment>
<dbReference type="PROSITE" id="PS50109">
    <property type="entry name" value="HIS_KIN"/>
    <property type="match status" value="1"/>
</dbReference>
<evidence type="ECO:0000313" key="15">
    <source>
        <dbReference type="Proteomes" id="UP000753908"/>
    </source>
</evidence>
<dbReference type="InterPro" id="IPR011006">
    <property type="entry name" value="CheY-like_superfamily"/>
</dbReference>
<dbReference type="Pfam" id="PF02518">
    <property type="entry name" value="HATPase_c"/>
    <property type="match status" value="1"/>
</dbReference>
<feature type="domain" description="PAC" evidence="13">
    <location>
        <begin position="226"/>
        <end position="278"/>
    </location>
</feature>
<protein>
    <recommendedName>
        <fullName evidence="8">Circadian input-output histidine kinase CikA</fullName>
        <ecNumber evidence="3">2.7.13.3</ecNumber>
    </recommendedName>
</protein>
<evidence type="ECO:0000256" key="5">
    <source>
        <dbReference type="ARBA" id="ARBA00022679"/>
    </source>
</evidence>
<dbReference type="Pfam" id="PF00072">
    <property type="entry name" value="Response_reg"/>
    <property type="match status" value="1"/>
</dbReference>
<evidence type="ECO:0000256" key="6">
    <source>
        <dbReference type="ARBA" id="ARBA00022777"/>
    </source>
</evidence>
<dbReference type="InterPro" id="IPR035965">
    <property type="entry name" value="PAS-like_dom_sf"/>
</dbReference>
<dbReference type="Pfam" id="PF08448">
    <property type="entry name" value="PAS_4"/>
    <property type="match status" value="1"/>
</dbReference>
<evidence type="ECO:0000256" key="3">
    <source>
        <dbReference type="ARBA" id="ARBA00012438"/>
    </source>
</evidence>
<keyword evidence="6" id="KW-0418">Kinase</keyword>
<dbReference type="PROSITE" id="PS50110">
    <property type="entry name" value="RESPONSE_REGULATORY"/>
    <property type="match status" value="1"/>
</dbReference>
<accession>A0A951PGH4</accession>
<dbReference type="PRINTS" id="PR00344">
    <property type="entry name" value="BCTRLSENSOR"/>
</dbReference>
<evidence type="ECO:0000313" key="14">
    <source>
        <dbReference type="EMBL" id="MBW4543101.1"/>
    </source>
</evidence>
<dbReference type="Gene3D" id="3.30.565.10">
    <property type="entry name" value="Histidine kinase-like ATPase, C-terminal domain"/>
    <property type="match status" value="1"/>
</dbReference>
<dbReference type="InterPro" id="IPR036097">
    <property type="entry name" value="HisK_dim/P_sf"/>
</dbReference>
<dbReference type="Gene3D" id="1.10.287.130">
    <property type="match status" value="1"/>
</dbReference>
<dbReference type="CDD" id="cd17580">
    <property type="entry name" value="REC_2_DhkD-like"/>
    <property type="match status" value="1"/>
</dbReference>
<dbReference type="InterPro" id="IPR000014">
    <property type="entry name" value="PAS"/>
</dbReference>
<dbReference type="AlphaFoldDB" id="A0A951PGH4"/>
<reference evidence="14" key="1">
    <citation type="submission" date="2021-05" db="EMBL/GenBank/DDBJ databases">
        <authorList>
            <person name="Pietrasiak N."/>
            <person name="Ward R."/>
            <person name="Stajich J.E."/>
            <person name="Kurbessoian T."/>
        </authorList>
    </citation>
    <scope>NUCLEOTIDE SEQUENCE</scope>
    <source>
        <strain evidence="14">CPER-KK1</strain>
    </source>
</reference>
<dbReference type="InterPro" id="IPR001610">
    <property type="entry name" value="PAC"/>
</dbReference>
<reference evidence="14" key="2">
    <citation type="journal article" date="2022" name="Microbiol. Resour. Announc.">
        <title>Metagenome Sequencing to Explore Phylogenomics of Terrestrial Cyanobacteria.</title>
        <authorList>
            <person name="Ward R.D."/>
            <person name="Stajich J.E."/>
            <person name="Johansen J.R."/>
            <person name="Huntemann M."/>
            <person name="Clum A."/>
            <person name="Foster B."/>
            <person name="Foster B."/>
            <person name="Roux S."/>
            <person name="Palaniappan K."/>
            <person name="Varghese N."/>
            <person name="Mukherjee S."/>
            <person name="Reddy T.B.K."/>
            <person name="Daum C."/>
            <person name="Copeland A."/>
            <person name="Chen I.A."/>
            <person name="Ivanova N.N."/>
            <person name="Kyrpides N.C."/>
            <person name="Shapiro N."/>
            <person name="Eloe-Fadrosh E.A."/>
            <person name="Pietrasiak N."/>
        </authorList>
    </citation>
    <scope>NUCLEOTIDE SEQUENCE</scope>
    <source>
        <strain evidence="14">CPER-KK1</strain>
    </source>
</reference>
<comment type="catalytic activity">
    <reaction evidence="1">
        <text>ATP + protein L-histidine = ADP + protein N-phospho-L-histidine.</text>
        <dbReference type="EC" id="2.7.13.3"/>
    </reaction>
</comment>
<dbReference type="InterPro" id="IPR004358">
    <property type="entry name" value="Sig_transdc_His_kin-like_C"/>
</dbReference>
<keyword evidence="7" id="KW-0902">Two-component regulatory system</keyword>
<feature type="domain" description="Response regulatory" evidence="11">
    <location>
        <begin position="1015"/>
        <end position="1133"/>
    </location>
</feature>
<dbReference type="SMART" id="SM00387">
    <property type="entry name" value="HATPase_c"/>
    <property type="match status" value="1"/>
</dbReference>
<dbReference type="InterPro" id="IPR036890">
    <property type="entry name" value="HATPase_C_sf"/>
</dbReference>
<feature type="domain" description="PAC" evidence="13">
    <location>
        <begin position="352"/>
        <end position="404"/>
    </location>
</feature>
<dbReference type="InterPro" id="IPR001789">
    <property type="entry name" value="Sig_transdc_resp-reg_receiver"/>
</dbReference>
<sequence>MSEPMPGDKTADWLAGGGEMLLNNLLESITDAFVALDREWRYTYINKQAETLLRKQRSQLLGKTIWNEFPEVIDSPFETGLRQASEQQKTIELEAFYPPFETWFEVRFYPFEEGLSIYFRDITARKQTEKTIWTLNQDLQNRVNELQTLFDVVPIGILITNDLEFRNIKANPAFAQILGISPEANASSTPVNSSSHPSYKVLRNGKEITPDETPLRYAAIQGVTLEGVEVDIVRRDGAVFNLYGYAAPLLDEQGNSTGAVGAFLDISDRKRAEEALRLSQERYRSLAESLPQLLCMAGADGMTHYCNQSWTNYTGLTLEQTQGTGWQQAIHPDDLPLAIERWTQTRKTSNDYSLELRVRRVDGVYRWHLSRIVPIKAEEDRIVGWLGTATDIDDRKRTEQQERFLAKASQTFGAASLDLQTVLDTITQLASEFTGDVCVLSLLSEDRQWLDPVSCYHVDPEVLQFVRELLKNYPRRADEGISGRVIQTGEPLLMPVTSEEELRAAIKPEYQVYLERFRVYSTLLIPLKVRGQAIGVLSLTRNHPGEPHNTDDQSLFQDLADRAAMAIANARLYQQAQQARQQAVQTADRNARLQAVTAALSEPLTPAQVAEVIVEQSIAVLNASSAMVVIVSESGTELEIVHHVGYQQDLTEQWRRFPITTPVPLAEAVRTGEPIWEESTQERIARYPHLADAYAALNYAAWISLPLMVEGRAVGGISINFTEFSPLSEDDRAFMLALAQQCAQAIARSQLYEAEKQARADAEAANRIKDEFLAVLSHELRSPLNPILGWTRLLRTRKFDEQATNRALETIERNATLQTKLIEDLLDVSRILRGKMVLSVSPVNLATTIEAALETVWLAAEAKGIEIKTSLAPNVGLVSADSARLQQVVWNLLSNAVKFTPSGGRVEIHVEQEASCTQISVSDTGKGINPEFLPYVFERFRQEDGRTTRNFGGLGLGLAIVRHLVELHGGTVQAESPGEGQGATFIVKLPLTRLGKEPDFESESRVTAVNLNQLRILVVDDEADMRELLVAILSEYGAQVNVAASAAEVLILLDQFKPDVLISDIGMPDVDGYMLMQQVRQLPPQQGGLIRAIALTAYAGELNQQQALEAGFQKHITKPVEPNELVKTIAALVGRSL</sequence>
<dbReference type="Pfam" id="PF01590">
    <property type="entry name" value="GAF"/>
    <property type="match status" value="1"/>
</dbReference>
<evidence type="ECO:0000256" key="2">
    <source>
        <dbReference type="ARBA" id="ARBA00006402"/>
    </source>
</evidence>
<keyword evidence="4 9" id="KW-0597">Phosphoprotein</keyword>
<dbReference type="InterPro" id="IPR013655">
    <property type="entry name" value="PAS_fold_3"/>
</dbReference>
<organism evidence="14 15">
    <name type="scientific">Symplocastrum torsivum CPER-KK1</name>
    <dbReference type="NCBI Taxonomy" id="450513"/>
    <lineage>
        <taxon>Bacteria</taxon>
        <taxon>Bacillati</taxon>
        <taxon>Cyanobacteriota</taxon>
        <taxon>Cyanophyceae</taxon>
        <taxon>Oscillatoriophycideae</taxon>
        <taxon>Oscillatoriales</taxon>
        <taxon>Microcoleaceae</taxon>
        <taxon>Symplocastrum</taxon>
    </lineage>
</organism>
<dbReference type="CDD" id="cd00082">
    <property type="entry name" value="HisKA"/>
    <property type="match status" value="1"/>
</dbReference>
<dbReference type="InterPro" id="IPR005467">
    <property type="entry name" value="His_kinase_dom"/>
</dbReference>
<dbReference type="SMART" id="SM00448">
    <property type="entry name" value="REC"/>
    <property type="match status" value="1"/>
</dbReference>
<dbReference type="Gene3D" id="3.30.450.40">
    <property type="match status" value="2"/>
</dbReference>
<dbReference type="EC" id="2.7.13.3" evidence="3"/>
<evidence type="ECO:0000259" key="10">
    <source>
        <dbReference type="PROSITE" id="PS50109"/>
    </source>
</evidence>
<dbReference type="NCBIfam" id="TIGR00229">
    <property type="entry name" value="sensory_box"/>
    <property type="match status" value="3"/>
</dbReference>
<dbReference type="SMART" id="SM00065">
    <property type="entry name" value="GAF"/>
    <property type="match status" value="2"/>
</dbReference>
<dbReference type="SMART" id="SM00388">
    <property type="entry name" value="HisKA"/>
    <property type="match status" value="1"/>
</dbReference>
<dbReference type="PROSITE" id="PS50113">
    <property type="entry name" value="PAC"/>
    <property type="match status" value="2"/>
</dbReference>
<dbReference type="SUPFAM" id="SSF52172">
    <property type="entry name" value="CheY-like"/>
    <property type="match status" value="1"/>
</dbReference>
<evidence type="ECO:0000256" key="8">
    <source>
        <dbReference type="ARBA" id="ARBA00074306"/>
    </source>
</evidence>
<dbReference type="Gene3D" id="3.40.50.2300">
    <property type="match status" value="1"/>
</dbReference>
<dbReference type="Pfam" id="PF13185">
    <property type="entry name" value="GAF_2"/>
    <property type="match status" value="1"/>
</dbReference>
<dbReference type="CDD" id="cd16922">
    <property type="entry name" value="HATPase_EvgS-ArcB-TorS-like"/>
    <property type="match status" value="1"/>
</dbReference>
<dbReference type="EMBL" id="JAHHIF010000002">
    <property type="protein sequence ID" value="MBW4543101.1"/>
    <property type="molecule type" value="Genomic_DNA"/>
</dbReference>
<dbReference type="SUPFAM" id="SSF55874">
    <property type="entry name" value="ATPase domain of HSP90 chaperone/DNA topoisomerase II/histidine kinase"/>
    <property type="match status" value="1"/>
</dbReference>
<dbReference type="Proteomes" id="UP000753908">
    <property type="component" value="Unassembled WGS sequence"/>
</dbReference>